<feature type="domain" description="ORC1/DEAH AAA+ ATPase" evidence="2">
    <location>
        <begin position="50"/>
        <end position="184"/>
    </location>
</feature>
<dbReference type="InterPro" id="IPR049945">
    <property type="entry name" value="AAA_22"/>
</dbReference>
<organism evidence="3 4">
    <name type="scientific">Nocardia transvalensis</name>
    <dbReference type="NCBI Taxonomy" id="37333"/>
    <lineage>
        <taxon>Bacteria</taxon>
        <taxon>Bacillati</taxon>
        <taxon>Actinomycetota</taxon>
        <taxon>Actinomycetes</taxon>
        <taxon>Mycobacteriales</taxon>
        <taxon>Nocardiaceae</taxon>
        <taxon>Nocardia</taxon>
    </lineage>
</organism>
<keyword evidence="4" id="KW-1185">Reference proteome</keyword>
<dbReference type="AlphaFoldDB" id="A0A7W9PD45"/>
<dbReference type="Proteomes" id="UP000540412">
    <property type="component" value="Unassembled WGS sequence"/>
</dbReference>
<dbReference type="EMBL" id="JACHIT010000001">
    <property type="protein sequence ID" value="MBB5913932.1"/>
    <property type="molecule type" value="Genomic_DNA"/>
</dbReference>
<gene>
    <name evidence="3" type="ORF">BJY24_002799</name>
</gene>
<proteinExistence type="predicted"/>
<accession>A0A7W9PD45</accession>
<feature type="region of interest" description="Disordered" evidence="1">
    <location>
        <begin position="313"/>
        <end position="352"/>
    </location>
</feature>
<dbReference type="GO" id="GO:0016887">
    <property type="term" value="F:ATP hydrolysis activity"/>
    <property type="evidence" value="ECO:0007669"/>
    <property type="project" value="InterPro"/>
</dbReference>
<reference evidence="3 4" key="1">
    <citation type="submission" date="2020-08" db="EMBL/GenBank/DDBJ databases">
        <title>Sequencing the genomes of 1000 actinobacteria strains.</title>
        <authorList>
            <person name="Klenk H.-P."/>
        </authorList>
    </citation>
    <scope>NUCLEOTIDE SEQUENCE [LARGE SCALE GENOMIC DNA]</scope>
    <source>
        <strain evidence="3 4">DSM 43582</strain>
    </source>
</reference>
<dbReference type="SUPFAM" id="SSF52540">
    <property type="entry name" value="P-loop containing nucleoside triphosphate hydrolases"/>
    <property type="match status" value="1"/>
</dbReference>
<evidence type="ECO:0000256" key="1">
    <source>
        <dbReference type="SAM" id="MobiDB-lite"/>
    </source>
</evidence>
<comment type="caution">
    <text evidence="3">The sequence shown here is derived from an EMBL/GenBank/DDBJ whole genome shotgun (WGS) entry which is preliminary data.</text>
</comment>
<name>A0A7W9PD45_9NOCA</name>
<evidence type="ECO:0000313" key="3">
    <source>
        <dbReference type="EMBL" id="MBB5913932.1"/>
    </source>
</evidence>
<dbReference type="InterPro" id="IPR027417">
    <property type="entry name" value="P-loop_NTPase"/>
</dbReference>
<protein>
    <recommendedName>
        <fullName evidence="2">ORC1/DEAH AAA+ ATPase domain-containing protein</fullName>
    </recommendedName>
</protein>
<dbReference type="Pfam" id="PF13401">
    <property type="entry name" value="AAA_22"/>
    <property type="match status" value="1"/>
</dbReference>
<evidence type="ECO:0000313" key="4">
    <source>
        <dbReference type="Proteomes" id="UP000540412"/>
    </source>
</evidence>
<sequence length="352" mass="38990">MSASENSGYNSMRNHWHANLGPIRTPQLDAVHEELEQTFASNAQDGDKVKDCVAVDAFPGLGKTTTVLAFAKKLHQQQIAQFGPITLEGHERWPVCRVGLSGNTGMLDFNKAMVDFYGHPGRRSGTVADFGRRALDCVLSCHTRLLVIDDMHFLRFREKSGAEISNHFKYLANEFPITLVFVGVGLVRRGLFSEGADYEDAWAAQLGRRTTVVGLDPFTLNNDVQRRQWRQLLLAIEKQLVLADLYPGMLADDLSGYLFARSTGHIGSLMRLIRKGCWRAIRTGAERLDVELLNRVRNDAAADQARRELELALESGHLTTTPKRKAKSKTASRPSVSFNAGTQGASAGLRPT</sequence>
<feature type="compositionally biased region" description="Polar residues" evidence="1">
    <location>
        <begin position="331"/>
        <end position="345"/>
    </location>
</feature>
<evidence type="ECO:0000259" key="2">
    <source>
        <dbReference type="Pfam" id="PF13401"/>
    </source>
</evidence>